<evidence type="ECO:0000256" key="7">
    <source>
        <dbReference type="ARBA" id="ARBA00047989"/>
    </source>
</evidence>
<dbReference type="EMBL" id="PEYE01000020">
    <property type="protein sequence ID" value="PIS38937.1"/>
    <property type="molecule type" value="Genomic_DNA"/>
</dbReference>
<comment type="catalytic activity">
    <reaction evidence="8">
        <text>adenosine + phosphate = alpha-D-ribose 1-phosphate + adenine</text>
        <dbReference type="Rhea" id="RHEA:27642"/>
        <dbReference type="ChEBI" id="CHEBI:16335"/>
        <dbReference type="ChEBI" id="CHEBI:16708"/>
        <dbReference type="ChEBI" id="CHEBI:43474"/>
        <dbReference type="ChEBI" id="CHEBI:57720"/>
        <dbReference type="EC" id="2.4.2.1"/>
    </reaction>
    <physiologicalReaction direction="left-to-right" evidence="8">
        <dbReference type="Rhea" id="RHEA:27643"/>
    </physiologicalReaction>
</comment>
<dbReference type="InterPro" id="IPR038371">
    <property type="entry name" value="Cu_polyphenol_OxRdtase_sf"/>
</dbReference>
<reference evidence="12" key="1">
    <citation type="submission" date="2017-09" db="EMBL/GenBank/DDBJ databases">
        <title>Depth-based differentiation of microbial function through sediment-hosted aquifers and enrichment of novel symbionts in the deep terrestrial subsurface.</title>
        <authorList>
            <person name="Probst A.J."/>
            <person name="Ladd B."/>
            <person name="Jarett J.K."/>
            <person name="Geller-Mcgrath D.E."/>
            <person name="Sieber C.M.K."/>
            <person name="Emerson J.B."/>
            <person name="Anantharaman K."/>
            <person name="Thomas B.C."/>
            <person name="Malmstrom R."/>
            <person name="Stieglmeier M."/>
            <person name="Klingl A."/>
            <person name="Woyke T."/>
            <person name="Ryan C.M."/>
            <person name="Banfield J.F."/>
        </authorList>
    </citation>
    <scope>NUCLEOTIDE SEQUENCE [LARGE SCALE GENOMIC DNA]</scope>
</reference>
<dbReference type="GO" id="GO:0017061">
    <property type="term" value="F:S-methyl-5-thioadenosine phosphorylase activity"/>
    <property type="evidence" value="ECO:0007669"/>
    <property type="project" value="UniProtKB-EC"/>
</dbReference>
<sequence>MNLNAFGKSPDLIAAISDKKDGSMRLIGDAGNNKLPLTNRKRFLEKYNIELSNVVSAGLVLSNRIAVVNEKDKGKIIKNTDGLITKERNIYLSVTAADCLPVFFFDDMKKIIGLIHAGWQGLEKNILGLASKTFINYFHSNPDDIKVFIGPAICRFHYDVKSETAQKFISIRGVVLNREGKLFLDIKRLARIQLMENGIKKKNIKTSGRCTFKLKDRYFSWHRDKPKEMETMLAVFGRR</sequence>
<evidence type="ECO:0000256" key="10">
    <source>
        <dbReference type="RuleBase" id="RU361274"/>
    </source>
</evidence>
<name>A0A2M6T116_9BACT</name>
<evidence type="ECO:0000256" key="9">
    <source>
        <dbReference type="ARBA" id="ARBA00049893"/>
    </source>
</evidence>
<dbReference type="CDD" id="cd16833">
    <property type="entry name" value="YfiH"/>
    <property type="match status" value="1"/>
</dbReference>
<evidence type="ECO:0000256" key="8">
    <source>
        <dbReference type="ARBA" id="ARBA00048968"/>
    </source>
</evidence>
<dbReference type="AlphaFoldDB" id="A0A2M6T116"/>
<evidence type="ECO:0000313" key="11">
    <source>
        <dbReference type="EMBL" id="PIS38937.1"/>
    </source>
</evidence>
<evidence type="ECO:0000256" key="2">
    <source>
        <dbReference type="ARBA" id="ARBA00007353"/>
    </source>
</evidence>
<comment type="catalytic activity">
    <reaction evidence="7">
        <text>adenosine + H2O + H(+) = inosine + NH4(+)</text>
        <dbReference type="Rhea" id="RHEA:24408"/>
        <dbReference type="ChEBI" id="CHEBI:15377"/>
        <dbReference type="ChEBI" id="CHEBI:15378"/>
        <dbReference type="ChEBI" id="CHEBI:16335"/>
        <dbReference type="ChEBI" id="CHEBI:17596"/>
        <dbReference type="ChEBI" id="CHEBI:28938"/>
        <dbReference type="EC" id="3.5.4.4"/>
    </reaction>
    <physiologicalReaction direction="left-to-right" evidence="7">
        <dbReference type="Rhea" id="RHEA:24409"/>
    </physiologicalReaction>
</comment>
<accession>A0A2M6T116</accession>
<evidence type="ECO:0000256" key="6">
    <source>
        <dbReference type="ARBA" id="ARBA00022833"/>
    </source>
</evidence>
<dbReference type="SUPFAM" id="SSF64438">
    <property type="entry name" value="CNF1/YfiH-like putative cysteine hydrolases"/>
    <property type="match status" value="1"/>
</dbReference>
<keyword evidence="3" id="KW-0808">Transferase</keyword>
<keyword evidence="6" id="KW-0862">Zinc</keyword>
<comment type="catalytic activity">
    <reaction evidence="9">
        <text>S-methyl-5'-thioadenosine + phosphate = 5-(methylsulfanyl)-alpha-D-ribose 1-phosphate + adenine</text>
        <dbReference type="Rhea" id="RHEA:11852"/>
        <dbReference type="ChEBI" id="CHEBI:16708"/>
        <dbReference type="ChEBI" id="CHEBI:17509"/>
        <dbReference type="ChEBI" id="CHEBI:43474"/>
        <dbReference type="ChEBI" id="CHEBI:58533"/>
        <dbReference type="EC" id="2.4.2.28"/>
    </reaction>
    <physiologicalReaction direction="left-to-right" evidence="9">
        <dbReference type="Rhea" id="RHEA:11853"/>
    </physiologicalReaction>
</comment>
<evidence type="ECO:0000313" key="12">
    <source>
        <dbReference type="Proteomes" id="UP000229390"/>
    </source>
</evidence>
<dbReference type="InterPro" id="IPR011324">
    <property type="entry name" value="Cytotoxic_necrot_fac-like_cat"/>
</dbReference>
<comment type="caution">
    <text evidence="11">The sequence shown here is derived from an EMBL/GenBank/DDBJ whole genome shotgun (WGS) entry which is preliminary data.</text>
</comment>
<gene>
    <name evidence="11" type="ORF">COT34_01040</name>
</gene>
<dbReference type="Gene3D" id="3.60.140.10">
    <property type="entry name" value="CNF1/YfiH-like putative cysteine hydrolases"/>
    <property type="match status" value="1"/>
</dbReference>
<dbReference type="Proteomes" id="UP000229390">
    <property type="component" value="Unassembled WGS sequence"/>
</dbReference>
<dbReference type="InterPro" id="IPR003730">
    <property type="entry name" value="Cu_polyphenol_OxRdtase"/>
</dbReference>
<proteinExistence type="inferred from homology"/>
<dbReference type="GO" id="GO:0005507">
    <property type="term" value="F:copper ion binding"/>
    <property type="evidence" value="ECO:0007669"/>
    <property type="project" value="TreeGrafter"/>
</dbReference>
<evidence type="ECO:0000256" key="3">
    <source>
        <dbReference type="ARBA" id="ARBA00022679"/>
    </source>
</evidence>
<evidence type="ECO:0000256" key="4">
    <source>
        <dbReference type="ARBA" id="ARBA00022723"/>
    </source>
</evidence>
<evidence type="ECO:0000256" key="1">
    <source>
        <dbReference type="ARBA" id="ARBA00000553"/>
    </source>
</evidence>
<dbReference type="PANTHER" id="PTHR30616:SF2">
    <property type="entry name" value="PURINE NUCLEOSIDE PHOSPHORYLASE LACC1"/>
    <property type="match status" value="1"/>
</dbReference>
<dbReference type="GO" id="GO:0016787">
    <property type="term" value="F:hydrolase activity"/>
    <property type="evidence" value="ECO:0007669"/>
    <property type="project" value="UniProtKB-KW"/>
</dbReference>
<dbReference type="Pfam" id="PF02578">
    <property type="entry name" value="Cu-oxidase_4"/>
    <property type="match status" value="1"/>
</dbReference>
<comment type="catalytic activity">
    <reaction evidence="1">
        <text>inosine + phosphate = alpha-D-ribose 1-phosphate + hypoxanthine</text>
        <dbReference type="Rhea" id="RHEA:27646"/>
        <dbReference type="ChEBI" id="CHEBI:17368"/>
        <dbReference type="ChEBI" id="CHEBI:17596"/>
        <dbReference type="ChEBI" id="CHEBI:43474"/>
        <dbReference type="ChEBI" id="CHEBI:57720"/>
        <dbReference type="EC" id="2.4.2.1"/>
    </reaction>
    <physiologicalReaction direction="left-to-right" evidence="1">
        <dbReference type="Rhea" id="RHEA:27647"/>
    </physiologicalReaction>
</comment>
<dbReference type="PANTHER" id="PTHR30616">
    <property type="entry name" value="UNCHARACTERIZED PROTEIN YFIH"/>
    <property type="match status" value="1"/>
</dbReference>
<comment type="similarity">
    <text evidence="2 10">Belongs to the purine nucleoside phosphorylase YfiH/LACC1 family.</text>
</comment>
<evidence type="ECO:0000256" key="5">
    <source>
        <dbReference type="ARBA" id="ARBA00022801"/>
    </source>
</evidence>
<protein>
    <recommendedName>
        <fullName evidence="10">Purine nucleoside phosphorylase</fullName>
    </recommendedName>
</protein>
<keyword evidence="4" id="KW-0479">Metal-binding</keyword>
<dbReference type="NCBIfam" id="TIGR00726">
    <property type="entry name" value="peptidoglycan editing factor PgeF"/>
    <property type="match status" value="1"/>
</dbReference>
<organism evidence="11 12">
    <name type="scientific">Candidatus Nealsonbacteria bacterium CG08_land_8_20_14_0_20_43_11</name>
    <dbReference type="NCBI Taxonomy" id="1974706"/>
    <lineage>
        <taxon>Bacteria</taxon>
        <taxon>Candidatus Nealsoniibacteriota</taxon>
    </lineage>
</organism>
<keyword evidence="5" id="KW-0378">Hydrolase</keyword>